<keyword evidence="2" id="KW-1185">Reference proteome</keyword>
<gene>
    <name evidence="1" type="ORF">QWY28_08110</name>
</gene>
<reference evidence="1" key="1">
    <citation type="submission" date="2023-06" db="EMBL/GenBank/DDBJ databases">
        <title>Draft genome sequence of Nocardioides sp. SOB77.</title>
        <authorList>
            <person name="Zhang G."/>
        </authorList>
    </citation>
    <scope>NUCLEOTIDE SEQUENCE</scope>
    <source>
        <strain evidence="1">SOB77</strain>
    </source>
</reference>
<name>A0ABT8FEH2_9ACTN</name>
<protein>
    <recommendedName>
        <fullName evidence="3">Lipoprotein</fullName>
    </recommendedName>
</protein>
<evidence type="ECO:0000313" key="1">
    <source>
        <dbReference type="EMBL" id="MDN4172899.1"/>
    </source>
</evidence>
<dbReference type="Proteomes" id="UP001168620">
    <property type="component" value="Unassembled WGS sequence"/>
</dbReference>
<proteinExistence type="predicted"/>
<dbReference type="EMBL" id="JAUHJQ010000002">
    <property type="protein sequence ID" value="MDN4172899.1"/>
    <property type="molecule type" value="Genomic_DNA"/>
</dbReference>
<organism evidence="1 2">
    <name type="scientific">Nocardioides oceani</name>
    <dbReference type="NCBI Taxonomy" id="3058369"/>
    <lineage>
        <taxon>Bacteria</taxon>
        <taxon>Bacillati</taxon>
        <taxon>Actinomycetota</taxon>
        <taxon>Actinomycetes</taxon>
        <taxon>Propionibacteriales</taxon>
        <taxon>Nocardioidaceae</taxon>
        <taxon>Nocardioides</taxon>
    </lineage>
</organism>
<comment type="caution">
    <text evidence="1">The sequence shown here is derived from an EMBL/GenBank/DDBJ whole genome shotgun (WGS) entry which is preliminary data.</text>
</comment>
<evidence type="ECO:0008006" key="3">
    <source>
        <dbReference type="Google" id="ProtNLM"/>
    </source>
</evidence>
<evidence type="ECO:0000313" key="2">
    <source>
        <dbReference type="Proteomes" id="UP001168620"/>
    </source>
</evidence>
<dbReference type="RefSeq" id="WP_300951853.1">
    <property type="nucleotide sequence ID" value="NZ_JAUHJQ010000002.1"/>
</dbReference>
<sequence length="178" mass="18002">MPHLPPASRRAVVGVGAVTLAPVLAGGLAACDASDVGDLLPGADPSDGGVEAPDPSADEALLDRAVAEVAEAHAAVAAARARHPRLRPLLADLERVHAAHLAALESDPAQAARPGDPGTGSVAAALADVRRRETAHQRRLADLAVRADSGRLAQLLAAMAAGVAQQLVVLPRRVEAGR</sequence>
<accession>A0ABT8FEH2</accession>